<accession>A0A830I300</accession>
<gene>
    <name evidence="2" type="ORF">PPROV_001027500</name>
</gene>
<organism evidence="2 3">
    <name type="scientific">Pycnococcus provasolii</name>
    <dbReference type="NCBI Taxonomy" id="41880"/>
    <lineage>
        <taxon>Eukaryota</taxon>
        <taxon>Viridiplantae</taxon>
        <taxon>Chlorophyta</taxon>
        <taxon>Pseudoscourfieldiophyceae</taxon>
        <taxon>Pseudoscourfieldiales</taxon>
        <taxon>Pycnococcaceae</taxon>
        <taxon>Pycnococcus</taxon>
    </lineage>
</organism>
<feature type="region of interest" description="Disordered" evidence="1">
    <location>
        <begin position="23"/>
        <end position="44"/>
    </location>
</feature>
<keyword evidence="3" id="KW-1185">Reference proteome</keyword>
<evidence type="ECO:0000313" key="2">
    <source>
        <dbReference type="EMBL" id="GHP11547.1"/>
    </source>
</evidence>
<name>A0A830I300_9CHLO</name>
<protein>
    <submittedName>
        <fullName evidence="2">Uncharacterized protein</fullName>
    </submittedName>
</protein>
<dbReference type="AlphaFoldDB" id="A0A830I300"/>
<evidence type="ECO:0000256" key="1">
    <source>
        <dbReference type="SAM" id="MobiDB-lite"/>
    </source>
</evidence>
<evidence type="ECO:0000313" key="3">
    <source>
        <dbReference type="Proteomes" id="UP000660262"/>
    </source>
</evidence>
<dbReference type="Proteomes" id="UP000660262">
    <property type="component" value="Unassembled WGS sequence"/>
</dbReference>
<comment type="caution">
    <text evidence="2">The sequence shown here is derived from an EMBL/GenBank/DDBJ whole genome shotgun (WGS) entry which is preliminary data.</text>
</comment>
<sequence length="327" mass="34962">MSSRGTGNGNGTVSSMNLSSLFHSQRRNGNESSSSSHAYSSARGGASGLSAIERAILGDRDHWHVPLARNGAEAKSTPAVLRITGAPGSDASNADAQFAAFSSSKPTAICVLEVIFKPAIAVRRAPALSAPVAGRRAEGVRVHTDARNGKWLRLLDPVELRNVRRAPGDAHECWVLAHHEVHGQLLEVVGGDGVLDLPEIAPALLNPGLPPPVNINANAHFKVVHKDRVFVRSDASLSARIAGSAAPEDVVAVTCMRRLHVQTDDSEESKPVVQEWVRLADYANTAQDEVVKERWMLVEHATLGTLLRECASDGADIVRSAFGRRED</sequence>
<reference evidence="2" key="1">
    <citation type="submission" date="2020-10" db="EMBL/GenBank/DDBJ databases">
        <title>Unveiling of a novel bifunctional photoreceptor, Dualchrome1, isolated from a cosmopolitan green alga.</title>
        <authorList>
            <person name="Suzuki S."/>
            <person name="Kawachi M."/>
        </authorList>
    </citation>
    <scope>NUCLEOTIDE SEQUENCE</scope>
    <source>
        <strain evidence="2">NIES 2893</strain>
    </source>
</reference>
<dbReference type="EMBL" id="BNJQ01000035">
    <property type="protein sequence ID" value="GHP11547.1"/>
    <property type="molecule type" value="Genomic_DNA"/>
</dbReference>
<proteinExistence type="predicted"/>
<feature type="compositionally biased region" description="Low complexity" evidence="1">
    <location>
        <begin position="30"/>
        <end position="44"/>
    </location>
</feature>